<evidence type="ECO:0000256" key="19">
    <source>
        <dbReference type="PIRSR" id="PIRSR601548-8"/>
    </source>
</evidence>
<dbReference type="FunFam" id="1.10.1370.30:FF:000004">
    <property type="entry name" value="Angiotensin-converting enzyme"/>
    <property type="match status" value="1"/>
</dbReference>
<dbReference type="Pfam" id="PF01401">
    <property type="entry name" value="Peptidase_M2"/>
    <property type="match status" value="1"/>
</dbReference>
<dbReference type="GO" id="GO:0008241">
    <property type="term" value="F:peptidyl-dipeptidase activity"/>
    <property type="evidence" value="ECO:0007669"/>
    <property type="project" value="UniProtKB-EC"/>
</dbReference>
<dbReference type="Gene3D" id="1.10.1370.30">
    <property type="match status" value="1"/>
</dbReference>
<dbReference type="GO" id="GO:0046872">
    <property type="term" value="F:metal ion binding"/>
    <property type="evidence" value="ECO:0007669"/>
    <property type="project" value="UniProtKB-KW"/>
</dbReference>
<comment type="caution">
    <text evidence="20">Lacks conserved residue(s) required for the propagation of feature annotation.</text>
</comment>
<feature type="active site" description="Proton donor 2" evidence="15">
    <location>
        <position position="535"/>
    </location>
</feature>
<evidence type="ECO:0000256" key="9">
    <source>
        <dbReference type="ARBA" id="ARBA00023157"/>
    </source>
</evidence>
<keyword evidence="23" id="KW-1133">Transmembrane helix</keyword>
<evidence type="ECO:0000256" key="3">
    <source>
        <dbReference type="ARBA" id="ARBA00022670"/>
    </source>
</evidence>
<comment type="caution">
    <text evidence="25">The sequence shown here is derived from an EMBL/GenBank/DDBJ whole genome shotgun (WGS) entry which is preliminary data.</text>
</comment>
<evidence type="ECO:0000256" key="14">
    <source>
        <dbReference type="PIRSR" id="PIRSR601548-10"/>
    </source>
</evidence>
<evidence type="ECO:0000256" key="4">
    <source>
        <dbReference type="ARBA" id="ARBA00022723"/>
    </source>
</evidence>
<feature type="active site" description="Proton donor 1" evidence="13">
    <location>
        <position position="535"/>
    </location>
</feature>
<dbReference type="PANTHER" id="PTHR10514:SF27">
    <property type="entry name" value="ANGIOTENSIN-CONVERTING ENZYME"/>
    <property type="match status" value="1"/>
</dbReference>
<evidence type="ECO:0000256" key="18">
    <source>
        <dbReference type="PIRSR" id="PIRSR601548-4"/>
    </source>
</evidence>
<dbReference type="SUPFAM" id="SSF55486">
    <property type="entry name" value="Metalloproteases ('zincins'), catalytic domain"/>
    <property type="match status" value="1"/>
</dbReference>
<keyword evidence="26" id="KW-1185">Reference proteome</keyword>
<feature type="binding site" evidence="19">
    <location>
        <position position="408"/>
    </location>
    <ligand>
        <name>Zn(2+)</name>
        <dbReference type="ChEBI" id="CHEBI:29105"/>
        <label>2</label>
        <note>catalytic</note>
    </ligand>
</feature>
<keyword evidence="8 21" id="KW-0482">Metalloprotease</keyword>
<evidence type="ECO:0000256" key="1">
    <source>
        <dbReference type="ARBA" id="ARBA00008139"/>
    </source>
</evidence>
<evidence type="ECO:0000256" key="20">
    <source>
        <dbReference type="PROSITE-ProRule" id="PRU01355"/>
    </source>
</evidence>
<keyword evidence="23" id="KW-0472">Membrane</keyword>
<evidence type="ECO:0000256" key="7">
    <source>
        <dbReference type="ARBA" id="ARBA00022833"/>
    </source>
</evidence>
<evidence type="ECO:0000256" key="12">
    <source>
        <dbReference type="ARBA" id="ARBA00039858"/>
    </source>
</evidence>
<feature type="binding site" evidence="19">
    <location>
        <position position="432"/>
    </location>
    <ligand>
        <name>Zn(2+)</name>
        <dbReference type="ChEBI" id="CHEBI:29105"/>
        <label>2</label>
        <note>catalytic</note>
    </ligand>
</feature>
<feature type="binding site" evidence="17">
    <location>
        <position position="408"/>
    </location>
    <ligand>
        <name>Zn(2+)</name>
        <dbReference type="ChEBI" id="CHEBI:29105"/>
        <label>1</label>
        <note>catalytic</note>
    </ligand>
</feature>
<evidence type="ECO:0000313" key="26">
    <source>
        <dbReference type="Proteomes" id="UP001378592"/>
    </source>
</evidence>
<evidence type="ECO:0000256" key="5">
    <source>
        <dbReference type="ARBA" id="ARBA00022729"/>
    </source>
</evidence>
<dbReference type="EC" id="3.4.-.-" evidence="21"/>
<keyword evidence="2 21" id="KW-0121">Carboxypeptidase</keyword>
<feature type="compositionally biased region" description="Basic and acidic residues" evidence="22">
    <location>
        <begin position="642"/>
        <end position="659"/>
    </location>
</feature>
<evidence type="ECO:0000256" key="15">
    <source>
        <dbReference type="PIRSR" id="PIRSR601548-11"/>
    </source>
</evidence>
<gene>
    <name evidence="25" type="ORF">R5R35_001739</name>
</gene>
<feature type="glycosylation site" description="N-linked (GlcNAc...) asparagine" evidence="14">
    <location>
        <position position="87"/>
    </location>
</feature>
<comment type="cofactor">
    <cofactor evidence="21">
        <name>Zn(2+)</name>
        <dbReference type="ChEBI" id="CHEBI:29105"/>
    </cofactor>
    <text evidence="21">Binds 1 zinc ion per subunit.</text>
</comment>
<dbReference type="InterPro" id="IPR001548">
    <property type="entry name" value="Peptidase_M2"/>
</dbReference>
<feature type="active site" description="Proton acceptor 2" evidence="15">
    <location>
        <position position="405"/>
    </location>
</feature>
<dbReference type="GO" id="GO:0008237">
    <property type="term" value="F:metallopeptidase activity"/>
    <property type="evidence" value="ECO:0007669"/>
    <property type="project" value="UniProtKB-KW"/>
</dbReference>
<keyword evidence="9 18" id="KW-1015">Disulfide bond</keyword>
<evidence type="ECO:0000256" key="8">
    <source>
        <dbReference type="ARBA" id="ARBA00023049"/>
    </source>
</evidence>
<evidence type="ECO:0000256" key="13">
    <source>
        <dbReference type="PIRSR" id="PIRSR601548-1"/>
    </source>
</evidence>
<evidence type="ECO:0000256" key="16">
    <source>
        <dbReference type="PIRSR" id="PIRSR601548-2"/>
    </source>
</evidence>
<keyword evidence="5 24" id="KW-0732">Signal</keyword>
<feature type="binding site" evidence="17">
    <location>
        <position position="432"/>
    </location>
    <ligand>
        <name>Zn(2+)</name>
        <dbReference type="ChEBI" id="CHEBI:29105"/>
        <label>1</label>
        <note>catalytic</note>
    </ligand>
</feature>
<feature type="chain" id="PRO_5042894219" description="Angiotensin-converting enzyme" evidence="24">
    <location>
        <begin position="39"/>
        <end position="745"/>
    </location>
</feature>
<accession>A0AAN9W6C7</accession>
<organism evidence="25 26">
    <name type="scientific">Gryllus longicercus</name>
    <dbReference type="NCBI Taxonomy" id="2509291"/>
    <lineage>
        <taxon>Eukaryota</taxon>
        <taxon>Metazoa</taxon>
        <taxon>Ecdysozoa</taxon>
        <taxon>Arthropoda</taxon>
        <taxon>Hexapoda</taxon>
        <taxon>Insecta</taxon>
        <taxon>Pterygota</taxon>
        <taxon>Neoptera</taxon>
        <taxon>Polyneoptera</taxon>
        <taxon>Orthoptera</taxon>
        <taxon>Ensifera</taxon>
        <taxon>Gryllidea</taxon>
        <taxon>Grylloidea</taxon>
        <taxon>Gryllidae</taxon>
        <taxon>Gryllinae</taxon>
        <taxon>Gryllus</taxon>
    </lineage>
</organism>
<dbReference type="PROSITE" id="PS52011">
    <property type="entry name" value="PEPTIDASE_M2"/>
    <property type="match status" value="1"/>
</dbReference>
<feature type="region of interest" description="Disordered" evidence="22">
    <location>
        <begin position="642"/>
        <end position="698"/>
    </location>
</feature>
<evidence type="ECO:0000256" key="11">
    <source>
        <dbReference type="ARBA" id="ARBA00036868"/>
    </source>
</evidence>
<evidence type="ECO:0000256" key="6">
    <source>
        <dbReference type="ARBA" id="ARBA00022801"/>
    </source>
</evidence>
<feature type="binding site" evidence="17">
    <location>
        <position position="404"/>
    </location>
    <ligand>
        <name>Zn(2+)</name>
        <dbReference type="ChEBI" id="CHEBI:29105"/>
        <label>1</label>
        <note>catalytic</note>
    </ligand>
</feature>
<evidence type="ECO:0000256" key="17">
    <source>
        <dbReference type="PIRSR" id="PIRSR601548-3"/>
    </source>
</evidence>
<comment type="similarity">
    <text evidence="1 20 21">Belongs to the peptidase M2 family.</text>
</comment>
<sequence>MEAAAVEAANASRRGAPGGPRAARWWCLAAIAVLLVAARGGPQPAAAQAPDQITEDWIKKYLREEYEPEVTRQCNRLNNAEWTYETNINEDTEAALQNATLEYAAFEKEQWQNYFSRVNYTEFEDEVLIRQLDSLSVLGIPALGLTDLEELSTSTTNMTSTYSTAKICPYKKQACALNEMLSLDPGIEEIISKSRDYDELTYVWKAWRDASGKLMRENYKKYVQLNNKAAEMNGFEDMGEMWRHDYDSESLKEEMLGLWETIEPLYVELHKYVRTKLKQHYGEQLVASDGLLPAHVLGNMWAQSWGNIFDLVKPFPEGSAVNVTQSLIDQGYDALRMFKTSDDFYISLGLANNSVSYGKDAMLVRPTDREVVCHASAWDFCNGKDYRIKMCTKINMEDFVTIHHEMGHIQYFIQYKDQPYVFRKGANPGFHEAIGDTIALSVSTPKHLKEVGLLGKDYPDTEEDNINALMAMALDKVAFLPFGLLIDMWRWDVFSGNVTSDQWNEHWWYLRKTIQRIKPPVPRNEEDFDPGAKFHVPGDSQYIAYFIAHVLQFQFHKSLCEAAGQYNPNDTNSEPLHKCDIFRSIEAGNLLRKGLQLGGSTHWRDALEAITGQREYSGEPLLEYFKPLYDFLVSENTKSEGKGEVIEDKPIEEKPKGDVEESVVPAKKNEVPSNGLSSQESAVKDVKGPEETKSQEPTDQTVPIVVGCVLGALLVCILIGYVIFRRRAAKRSADIPSTTGSKALP</sequence>
<keyword evidence="10 14" id="KW-0325">Glycoprotein</keyword>
<feature type="binding site" evidence="16">
    <location>
        <position position="246"/>
    </location>
    <ligand>
        <name>chloride</name>
        <dbReference type="ChEBI" id="CHEBI:17996"/>
        <label>1</label>
    </ligand>
</feature>
<evidence type="ECO:0000256" key="10">
    <source>
        <dbReference type="ARBA" id="ARBA00023180"/>
    </source>
</evidence>
<keyword evidence="6 21" id="KW-0378">Hydrolase</keyword>
<feature type="compositionally biased region" description="Polar residues" evidence="22">
    <location>
        <begin position="671"/>
        <end position="681"/>
    </location>
</feature>
<keyword evidence="23" id="KW-0812">Transmembrane</keyword>
<feature type="signal peptide" evidence="24">
    <location>
        <begin position="1"/>
        <end position="38"/>
    </location>
</feature>
<evidence type="ECO:0000256" key="22">
    <source>
        <dbReference type="SAM" id="MobiDB-lite"/>
    </source>
</evidence>
<evidence type="ECO:0000256" key="2">
    <source>
        <dbReference type="ARBA" id="ARBA00022645"/>
    </source>
</evidence>
<keyword evidence="7 17" id="KW-0862">Zinc</keyword>
<dbReference type="GO" id="GO:0006508">
    <property type="term" value="P:proteolysis"/>
    <property type="evidence" value="ECO:0007669"/>
    <property type="project" value="UniProtKB-KW"/>
</dbReference>
<feature type="disulfide bond" evidence="18 20">
    <location>
        <begin position="373"/>
        <end position="391"/>
    </location>
</feature>
<dbReference type="CDD" id="cd06461">
    <property type="entry name" value="M2_ACE"/>
    <property type="match status" value="1"/>
</dbReference>
<comment type="catalytic activity">
    <reaction evidence="11">
        <text>Release of a C-terminal dipeptide, oligopeptide-|-Xaa-Yaa, when Xaa is not Pro, and Yaa is neither Asp nor Glu. Thus, conversion of angiotensin I to angiotensin II, with increase in vasoconstrictor activity, but no action on angiotensin II.</text>
        <dbReference type="EC" id="3.4.15.1"/>
    </reaction>
</comment>
<keyword evidence="3 21" id="KW-0645">Protease</keyword>
<feature type="active site" description="Proton acceptor 1" evidence="13">
    <location>
        <position position="405"/>
    </location>
</feature>
<dbReference type="PANTHER" id="PTHR10514">
    <property type="entry name" value="ANGIOTENSIN-CONVERTING ENZYME"/>
    <property type="match status" value="1"/>
</dbReference>
<feature type="binding site" evidence="19">
    <location>
        <position position="404"/>
    </location>
    <ligand>
        <name>Zn(2+)</name>
        <dbReference type="ChEBI" id="CHEBI:29105"/>
        <label>2</label>
        <note>catalytic</note>
    </ligand>
</feature>
<reference evidence="25 26" key="1">
    <citation type="submission" date="2024-03" db="EMBL/GenBank/DDBJ databases">
        <title>The genome assembly and annotation of the cricket Gryllus longicercus Weissman &amp; Gray.</title>
        <authorList>
            <person name="Szrajer S."/>
            <person name="Gray D."/>
            <person name="Ylla G."/>
        </authorList>
    </citation>
    <scope>NUCLEOTIDE SEQUENCE [LARGE SCALE GENOMIC DNA]</scope>
    <source>
        <strain evidence="25">DAG 2021-001</strain>
        <tissue evidence="25">Whole body minus gut</tissue>
    </source>
</reference>
<dbReference type="Proteomes" id="UP001378592">
    <property type="component" value="Unassembled WGS sequence"/>
</dbReference>
<dbReference type="PRINTS" id="PR00791">
    <property type="entry name" value="PEPDIPTASEA"/>
</dbReference>
<evidence type="ECO:0000256" key="23">
    <source>
        <dbReference type="SAM" id="Phobius"/>
    </source>
</evidence>
<feature type="transmembrane region" description="Helical" evidence="23">
    <location>
        <begin position="702"/>
        <end position="724"/>
    </location>
</feature>
<name>A0AAN9W6C7_9ORTH</name>
<dbReference type="EMBL" id="JAZDUA010000028">
    <property type="protein sequence ID" value="KAK7872177.1"/>
    <property type="molecule type" value="Genomic_DNA"/>
</dbReference>
<evidence type="ECO:0000313" key="25">
    <source>
        <dbReference type="EMBL" id="KAK7872177.1"/>
    </source>
</evidence>
<protein>
    <recommendedName>
        <fullName evidence="12 21">Angiotensin-converting enzyme</fullName>
        <ecNumber evidence="21">3.4.-.-</ecNumber>
    </recommendedName>
</protein>
<dbReference type="GO" id="GO:0004180">
    <property type="term" value="F:carboxypeptidase activity"/>
    <property type="evidence" value="ECO:0007669"/>
    <property type="project" value="UniProtKB-KW"/>
</dbReference>
<dbReference type="AlphaFoldDB" id="A0AAN9W6C7"/>
<proteinExistence type="inferred from homology"/>
<feature type="compositionally biased region" description="Basic and acidic residues" evidence="22">
    <location>
        <begin position="682"/>
        <end position="696"/>
    </location>
</feature>
<evidence type="ECO:0000256" key="24">
    <source>
        <dbReference type="SAM" id="SignalP"/>
    </source>
</evidence>
<feature type="disulfide bond" evidence="18">
    <location>
        <begin position="560"/>
        <end position="579"/>
    </location>
</feature>
<dbReference type="GO" id="GO:0005886">
    <property type="term" value="C:plasma membrane"/>
    <property type="evidence" value="ECO:0007669"/>
    <property type="project" value="TreeGrafter"/>
</dbReference>
<keyword evidence="4 17" id="KW-0479">Metal-binding</keyword>
<evidence type="ECO:0000256" key="21">
    <source>
        <dbReference type="RuleBase" id="RU361144"/>
    </source>
</evidence>